<organism evidence="3 4">
    <name type="scientific">Tetzosporium hominis</name>
    <dbReference type="NCBI Taxonomy" id="2020506"/>
    <lineage>
        <taxon>Bacteria</taxon>
        <taxon>Bacillati</taxon>
        <taxon>Bacillota</taxon>
        <taxon>Bacilli</taxon>
        <taxon>Bacillales</taxon>
        <taxon>Caryophanaceae</taxon>
        <taxon>Tetzosporium</taxon>
    </lineage>
</organism>
<dbReference type="InterPro" id="IPR002347">
    <property type="entry name" value="SDR_fam"/>
</dbReference>
<dbReference type="Proteomes" id="UP000217065">
    <property type="component" value="Unassembled WGS sequence"/>
</dbReference>
<dbReference type="AlphaFoldDB" id="A0A264W336"/>
<dbReference type="PRINTS" id="PR00080">
    <property type="entry name" value="SDRFAMILY"/>
</dbReference>
<evidence type="ECO:0000256" key="2">
    <source>
        <dbReference type="ARBA" id="ARBA00023002"/>
    </source>
</evidence>
<dbReference type="PROSITE" id="PS00061">
    <property type="entry name" value="ADH_SHORT"/>
    <property type="match status" value="1"/>
</dbReference>
<dbReference type="Pfam" id="PF13561">
    <property type="entry name" value="adh_short_C2"/>
    <property type="match status" value="1"/>
</dbReference>
<dbReference type="EMBL" id="NOKQ01000217">
    <property type="protein sequence ID" value="OZS77984.1"/>
    <property type="molecule type" value="Genomic_DNA"/>
</dbReference>
<proteinExistence type="inferred from homology"/>
<dbReference type="PANTHER" id="PTHR42760:SF133">
    <property type="entry name" value="3-OXOACYL-[ACYL-CARRIER-PROTEIN] REDUCTASE"/>
    <property type="match status" value="1"/>
</dbReference>
<dbReference type="SUPFAM" id="SSF51735">
    <property type="entry name" value="NAD(P)-binding Rossmann-fold domains"/>
    <property type="match status" value="1"/>
</dbReference>
<keyword evidence="4" id="KW-1185">Reference proteome</keyword>
<dbReference type="GO" id="GO:0016616">
    <property type="term" value="F:oxidoreductase activity, acting on the CH-OH group of donors, NAD or NADP as acceptor"/>
    <property type="evidence" value="ECO:0007669"/>
    <property type="project" value="TreeGrafter"/>
</dbReference>
<reference evidence="3 4" key="1">
    <citation type="submission" date="2017-07" db="EMBL/GenBank/DDBJ databases">
        <title>Tetzosporium hominis gen.nov. sp.nov.</title>
        <authorList>
            <person name="Tetz G."/>
            <person name="Tetz V."/>
        </authorList>
    </citation>
    <scope>NUCLEOTIDE SEQUENCE [LARGE SCALE GENOMIC DNA]</scope>
    <source>
        <strain evidence="3 4">VT-49</strain>
    </source>
</reference>
<dbReference type="FunFam" id="3.40.50.720:FF:000084">
    <property type="entry name" value="Short-chain dehydrogenase reductase"/>
    <property type="match status" value="1"/>
</dbReference>
<dbReference type="GO" id="GO:0008206">
    <property type="term" value="P:bile acid metabolic process"/>
    <property type="evidence" value="ECO:0007669"/>
    <property type="project" value="UniProtKB-ARBA"/>
</dbReference>
<evidence type="ECO:0008006" key="5">
    <source>
        <dbReference type="Google" id="ProtNLM"/>
    </source>
</evidence>
<comment type="caution">
    <text evidence="3">The sequence shown here is derived from an EMBL/GenBank/DDBJ whole genome shotgun (WGS) entry which is preliminary data.</text>
</comment>
<dbReference type="InterPro" id="IPR020904">
    <property type="entry name" value="Sc_DH/Rdtase_CS"/>
</dbReference>
<evidence type="ECO:0000313" key="3">
    <source>
        <dbReference type="EMBL" id="OZS77984.1"/>
    </source>
</evidence>
<dbReference type="PANTHER" id="PTHR42760">
    <property type="entry name" value="SHORT-CHAIN DEHYDROGENASES/REDUCTASES FAMILY MEMBER"/>
    <property type="match status" value="1"/>
</dbReference>
<accession>A0A264W336</accession>
<keyword evidence="2" id="KW-0560">Oxidoreductase</keyword>
<dbReference type="Gene3D" id="3.40.50.720">
    <property type="entry name" value="NAD(P)-binding Rossmann-like Domain"/>
    <property type="match status" value="1"/>
</dbReference>
<name>A0A264W336_9BACL</name>
<gene>
    <name evidence="3" type="ORF">CF394_09110</name>
</gene>
<evidence type="ECO:0000313" key="4">
    <source>
        <dbReference type="Proteomes" id="UP000217065"/>
    </source>
</evidence>
<dbReference type="InterPro" id="IPR036291">
    <property type="entry name" value="NAD(P)-bd_dom_sf"/>
</dbReference>
<evidence type="ECO:0000256" key="1">
    <source>
        <dbReference type="ARBA" id="ARBA00006484"/>
    </source>
</evidence>
<dbReference type="PRINTS" id="PR00081">
    <property type="entry name" value="GDHRDH"/>
</dbReference>
<comment type="similarity">
    <text evidence="1">Belongs to the short-chain dehydrogenases/reductases (SDR) family.</text>
</comment>
<dbReference type="OrthoDB" id="9803333at2"/>
<protein>
    <recommendedName>
        <fullName evidence="5">3-ketoacyl-ACP reductase</fullName>
    </recommendedName>
</protein>
<sequence length="272" mass="30061">MGISVQSFLYVHTIVLLYNIFCKDVEETRGVFKVKTIIVTGAANGIGKAIAQLLDAEGYATVLLDRDEKQGQALVGELENSVYYPLDLMDAKQIDATFAKVFKEHGTPYGLINNAGISKFSDFFSLTLEDWQEVIQTNLTSMFQCSQLVAKEMKDSGGVIVNMASTRAFMSEPDTEAYAASKGGIVALTHALARTLGPYHIRVNSIAPGWIETSDYENLRAIDHEQHLSGRVGKPSDIARVCSFLLDERNDFITAENFVVDGGMTRKMLYEH</sequence>